<dbReference type="GO" id="GO:0006412">
    <property type="term" value="P:translation"/>
    <property type="evidence" value="ECO:0007669"/>
    <property type="project" value="UniProtKB-UniRule"/>
</dbReference>
<proteinExistence type="inferred from homology"/>
<keyword evidence="4" id="KW-0687">Ribonucleoprotein</keyword>
<dbReference type="GO" id="GO:1990904">
    <property type="term" value="C:ribonucleoprotein complex"/>
    <property type="evidence" value="ECO:0007669"/>
    <property type="project" value="UniProtKB-KW"/>
</dbReference>
<protein>
    <recommendedName>
        <fullName evidence="3 4">Small ribosomal subunit protein bS6</fullName>
    </recommendedName>
</protein>
<evidence type="ECO:0000256" key="3">
    <source>
        <dbReference type="ARBA" id="ARBA00035294"/>
    </source>
</evidence>
<dbReference type="SUPFAM" id="SSF54995">
    <property type="entry name" value="Ribosomal protein S6"/>
    <property type="match status" value="1"/>
</dbReference>
<dbReference type="GO" id="GO:0070181">
    <property type="term" value="F:small ribosomal subunit rRNA binding"/>
    <property type="evidence" value="ECO:0007669"/>
    <property type="project" value="TreeGrafter"/>
</dbReference>
<evidence type="ECO:0000256" key="1">
    <source>
        <dbReference type="ARBA" id="ARBA00009512"/>
    </source>
</evidence>
<dbReference type="InterPro" id="IPR000529">
    <property type="entry name" value="Ribosomal_bS6"/>
</dbReference>
<dbReference type="PANTHER" id="PTHR21011">
    <property type="entry name" value="MITOCHONDRIAL 28S RIBOSOMAL PROTEIN S6"/>
    <property type="match status" value="1"/>
</dbReference>
<dbReference type="InterPro" id="IPR020814">
    <property type="entry name" value="Ribosomal_S6_plastid/chlpt"/>
</dbReference>
<evidence type="ECO:0000313" key="7">
    <source>
        <dbReference type="Proteomes" id="UP000254134"/>
    </source>
</evidence>
<evidence type="ECO:0000256" key="2">
    <source>
        <dbReference type="ARBA" id="ARBA00035104"/>
    </source>
</evidence>
<reference evidence="7" key="2">
    <citation type="journal article" date="2019" name="MicrobiologyOpen">
        <title>High-quality draft genome sequence of Gaiella occulta isolated from a 150 meter deep mineral water borehole and comparison with the genome sequences of other deep-branching lineages of the phylum Actinobacteria.</title>
        <authorList>
            <person name="Severino R."/>
            <person name="Froufe H.J.C."/>
            <person name="Barroso C."/>
            <person name="Albuquerque L."/>
            <person name="Lobo-da-Cunha A."/>
            <person name="da Costa M.S."/>
            <person name="Egas C."/>
        </authorList>
    </citation>
    <scope>NUCLEOTIDE SEQUENCE [LARGE SCALE GENOMIC DNA]</scope>
    <source>
        <strain evidence="7">F2-233</strain>
    </source>
</reference>
<name>A0A7M2Z0Q5_9ACTN</name>
<dbReference type="InterPro" id="IPR014717">
    <property type="entry name" value="Transl_elong_EF1B/ribsomal_bS6"/>
</dbReference>
<comment type="similarity">
    <text evidence="1 4">Belongs to the bacterial ribosomal protein bS6 family.</text>
</comment>
<dbReference type="NCBIfam" id="TIGR00166">
    <property type="entry name" value="S6"/>
    <property type="match status" value="1"/>
</dbReference>
<organism evidence="6 7">
    <name type="scientific">Gaiella occulta</name>
    <dbReference type="NCBI Taxonomy" id="1002870"/>
    <lineage>
        <taxon>Bacteria</taxon>
        <taxon>Bacillati</taxon>
        <taxon>Actinomycetota</taxon>
        <taxon>Thermoleophilia</taxon>
        <taxon>Gaiellales</taxon>
        <taxon>Gaiellaceae</taxon>
        <taxon>Gaiella</taxon>
    </lineage>
</organism>
<keyword evidence="4" id="KW-0699">rRNA-binding</keyword>
<dbReference type="HAMAP" id="MF_00360">
    <property type="entry name" value="Ribosomal_bS6"/>
    <property type="match status" value="1"/>
</dbReference>
<evidence type="ECO:0000256" key="5">
    <source>
        <dbReference type="SAM" id="MobiDB-lite"/>
    </source>
</evidence>
<feature type="region of interest" description="Disordered" evidence="5">
    <location>
        <begin position="89"/>
        <end position="122"/>
    </location>
</feature>
<dbReference type="GO" id="GO:0005737">
    <property type="term" value="C:cytoplasm"/>
    <property type="evidence" value="ECO:0007669"/>
    <property type="project" value="UniProtKB-ARBA"/>
</dbReference>
<sequence length="122" mass="13620">MVDYEILLLLDPDLAEESQAEVIARVRELIEKGGGTFDRHEPWGKRKLAYEIDKKSDGNYHLLHFSATPETLDEVSRVLKIDDNVMRHMATRRPQGGPSEPLSVGAPASHDAVVDDLAAEEE</sequence>
<dbReference type="InterPro" id="IPR035980">
    <property type="entry name" value="Ribosomal_bS6_sf"/>
</dbReference>
<dbReference type="GO" id="GO:0003735">
    <property type="term" value="F:structural constituent of ribosome"/>
    <property type="evidence" value="ECO:0007669"/>
    <property type="project" value="InterPro"/>
</dbReference>
<dbReference type="EMBL" id="QQZY01000001">
    <property type="protein sequence ID" value="RDI75907.1"/>
    <property type="molecule type" value="Genomic_DNA"/>
</dbReference>
<dbReference type="Pfam" id="PF01250">
    <property type="entry name" value="Ribosomal_S6"/>
    <property type="match status" value="1"/>
</dbReference>
<keyword evidence="4" id="KW-0694">RNA-binding</keyword>
<dbReference type="Gene3D" id="3.30.70.60">
    <property type="match status" value="1"/>
</dbReference>
<accession>A0A7M2Z0Q5</accession>
<evidence type="ECO:0000313" key="6">
    <source>
        <dbReference type="EMBL" id="RDI75907.1"/>
    </source>
</evidence>
<comment type="function">
    <text evidence="2 4">Binds together with bS18 to 16S ribosomal RNA.</text>
</comment>
<dbReference type="CDD" id="cd00473">
    <property type="entry name" value="bS6"/>
    <property type="match status" value="1"/>
</dbReference>
<reference evidence="6 7" key="1">
    <citation type="submission" date="2018-07" db="EMBL/GenBank/DDBJ databases">
        <title>High-quality-draft genome sequence of Gaiella occulta.</title>
        <authorList>
            <person name="Severino R."/>
            <person name="Froufe H.J.C."/>
            <person name="Rainey F.A."/>
            <person name="Barroso C."/>
            <person name="Albuquerque L."/>
            <person name="Lobo-Da-Cunha A."/>
            <person name="Da Costa M.S."/>
            <person name="Egas C."/>
        </authorList>
    </citation>
    <scope>NUCLEOTIDE SEQUENCE [LARGE SCALE GENOMIC DNA]</scope>
    <source>
        <strain evidence="6 7">F2-233</strain>
    </source>
</reference>
<keyword evidence="7" id="KW-1185">Reference proteome</keyword>
<gene>
    <name evidence="4" type="primary">rpsF</name>
    <name evidence="6" type="ORF">Gocc_0326</name>
</gene>
<dbReference type="GO" id="GO:0005840">
    <property type="term" value="C:ribosome"/>
    <property type="evidence" value="ECO:0007669"/>
    <property type="project" value="UniProtKB-KW"/>
</dbReference>
<evidence type="ECO:0000256" key="4">
    <source>
        <dbReference type="HAMAP-Rule" id="MF_00360"/>
    </source>
</evidence>
<keyword evidence="4 6" id="KW-0689">Ribosomal protein</keyword>
<dbReference type="RefSeq" id="WP_114794785.1">
    <property type="nucleotide sequence ID" value="NZ_QQZY01000001.1"/>
</dbReference>
<dbReference type="AlphaFoldDB" id="A0A7M2Z0Q5"/>
<comment type="caution">
    <text evidence="6">The sequence shown here is derived from an EMBL/GenBank/DDBJ whole genome shotgun (WGS) entry which is preliminary data.</text>
</comment>
<dbReference type="Proteomes" id="UP000254134">
    <property type="component" value="Unassembled WGS sequence"/>
</dbReference>
<dbReference type="OrthoDB" id="9812702at2"/>
<dbReference type="PANTHER" id="PTHR21011:SF1">
    <property type="entry name" value="SMALL RIBOSOMAL SUBUNIT PROTEIN BS6M"/>
    <property type="match status" value="1"/>
</dbReference>